<dbReference type="HOGENOM" id="CLU_027686_1_0_5"/>
<dbReference type="Proteomes" id="UP000007460">
    <property type="component" value="Chromosome"/>
</dbReference>
<accession>D5BT60</accession>
<organism evidence="11 12">
    <name type="scientific">Puniceispirillum marinum (strain IMCC1322)</name>
    <dbReference type="NCBI Taxonomy" id="488538"/>
    <lineage>
        <taxon>Bacteria</taxon>
        <taxon>Pseudomonadati</taxon>
        <taxon>Pseudomonadota</taxon>
        <taxon>Alphaproteobacteria</taxon>
        <taxon>Candidatus Puniceispirillales</taxon>
        <taxon>Candidatus Puniceispirillaceae</taxon>
        <taxon>Candidatus Puniceispirillum</taxon>
    </lineage>
</organism>
<keyword evidence="5 7" id="KW-0663">Pyridoxal phosphate</keyword>
<dbReference type="STRING" id="488538.SAR116_1214"/>
<dbReference type="eggNOG" id="COG0075">
    <property type="taxonomic scope" value="Bacteria"/>
</dbReference>
<keyword evidence="3 11" id="KW-0032">Aminotransferase</keyword>
<gene>
    <name evidence="11" type="ordered locus">SAR116_1214</name>
</gene>
<dbReference type="GO" id="GO:0019265">
    <property type="term" value="P:glycine biosynthetic process, by transamination of glyoxylate"/>
    <property type="evidence" value="ECO:0007669"/>
    <property type="project" value="TreeGrafter"/>
</dbReference>
<evidence type="ECO:0000313" key="12">
    <source>
        <dbReference type="Proteomes" id="UP000007460"/>
    </source>
</evidence>
<dbReference type="FunFam" id="3.40.640.10:FF:000054">
    <property type="entry name" value="Serine--glyoxylate aminotransferase"/>
    <property type="match status" value="1"/>
</dbReference>
<evidence type="ECO:0000256" key="5">
    <source>
        <dbReference type="ARBA" id="ARBA00022898"/>
    </source>
</evidence>
<dbReference type="Gene3D" id="3.90.1150.10">
    <property type="entry name" value="Aspartate Aminotransferase, domain 1"/>
    <property type="match status" value="1"/>
</dbReference>
<evidence type="ECO:0000256" key="2">
    <source>
        <dbReference type="ARBA" id="ARBA00009236"/>
    </source>
</evidence>
<proteinExistence type="inferred from homology"/>
<dbReference type="InterPro" id="IPR015422">
    <property type="entry name" value="PyrdxlP-dep_Trfase_small"/>
</dbReference>
<dbReference type="InterPro" id="IPR000192">
    <property type="entry name" value="Aminotrans_V_dom"/>
</dbReference>
<dbReference type="GO" id="GO:0008453">
    <property type="term" value="F:alanine-glyoxylate transaminase activity"/>
    <property type="evidence" value="ECO:0007669"/>
    <property type="project" value="TreeGrafter"/>
</dbReference>
<dbReference type="PANTHER" id="PTHR21152:SF24">
    <property type="entry name" value="ALANINE--GLYOXYLATE AMINOTRANSFERASE 1"/>
    <property type="match status" value="1"/>
</dbReference>
<dbReference type="FunFam" id="3.90.1150.10:FF:000031">
    <property type="entry name" value="Serine--glyoxylate aminotransferase"/>
    <property type="match status" value="1"/>
</dbReference>
<evidence type="ECO:0000313" key="11">
    <source>
        <dbReference type="EMBL" id="ADE39457.1"/>
    </source>
</evidence>
<dbReference type="SUPFAM" id="SSF53383">
    <property type="entry name" value="PLP-dependent transferases"/>
    <property type="match status" value="1"/>
</dbReference>
<keyword evidence="4 11" id="KW-0808">Transferase</keyword>
<dbReference type="OrthoDB" id="389074at2"/>
<dbReference type="InterPro" id="IPR020578">
    <property type="entry name" value="Aminotrans_V_PyrdxlP_BS"/>
</dbReference>
<evidence type="ECO:0000256" key="3">
    <source>
        <dbReference type="ARBA" id="ARBA00022576"/>
    </source>
</evidence>
<keyword evidence="12" id="KW-1185">Reference proteome</keyword>
<dbReference type="InterPro" id="IPR015421">
    <property type="entry name" value="PyrdxlP-dep_Trfase_major"/>
</dbReference>
<evidence type="ECO:0000256" key="7">
    <source>
        <dbReference type="PIRSR" id="PIRSR000524-50"/>
    </source>
</evidence>
<evidence type="ECO:0000256" key="8">
    <source>
        <dbReference type="RuleBase" id="RU004075"/>
    </source>
</evidence>
<dbReference type="InterPro" id="IPR024169">
    <property type="entry name" value="SP_NH2Trfase/AEP_transaminase"/>
</dbReference>
<dbReference type="Gene3D" id="3.40.640.10">
    <property type="entry name" value="Type I PLP-dependent aspartate aminotransferase-like (Major domain)"/>
    <property type="match status" value="1"/>
</dbReference>
<comment type="similarity">
    <text evidence="2 8">Belongs to the class-V pyridoxal-phosphate-dependent aminotransferase family.</text>
</comment>
<dbReference type="AlphaFoldDB" id="D5BT60"/>
<dbReference type="PIRSF" id="PIRSF000524">
    <property type="entry name" value="SPT"/>
    <property type="match status" value="1"/>
</dbReference>
<reference evidence="11 12" key="1">
    <citation type="journal article" date="2010" name="J. Bacteriol.">
        <title>Complete genome sequence of "Candidatus Puniceispirillum marinum" IMCC1322, a representative of the SAR116 clade in the Alphaproteobacteria.</title>
        <authorList>
            <person name="Oh H.M."/>
            <person name="Kwon K.K."/>
            <person name="Kang I."/>
            <person name="Kang S.G."/>
            <person name="Lee J.H."/>
            <person name="Kim S.J."/>
            <person name="Cho J.C."/>
        </authorList>
    </citation>
    <scope>NUCLEOTIDE SEQUENCE [LARGE SCALE GENOMIC DNA]</scope>
    <source>
        <strain evidence="11 12">IMCC1322</strain>
    </source>
</reference>
<sequence>MIGNRTLAVPGPTNMPFRVRQAMDVALEDHRAPDLPDFTLPLFADLKKVFRTETGTVFVFPGSGTGGWEAALRNTLSAGDGVLASSFGQFSDLWVQMCRQLNLNVTCIDQEWGKATPIDAYRDALAADKNHSIKAVLVCHNETATGVTSDVAAVRRVMDDLNHPAMLFVDGVSSIGSIEFNMDEWGVDVAVSGSQKGFMLPTGLAIVGVSERVLYEIKNVSTRDADTYLGCGYFDFHYMAETNRTGYFPYTPAMTLMRGLRASVDMLLEEGLDNVFARHHRLAEGVRQAITAWGLRNCAVDQANFSDTVTAILVNEDCDANDVIKAAYHNYGVSLGGGLSKVAGKVFRIGHLGWLNEAMVLQMLGGAEMAMRDAGIQFDAGSGVGAAVTYFTDTHAEKAKLLAAE</sequence>
<evidence type="ECO:0000256" key="1">
    <source>
        <dbReference type="ARBA" id="ARBA00001933"/>
    </source>
</evidence>
<dbReference type="RefSeq" id="WP_013046086.1">
    <property type="nucleotide sequence ID" value="NC_014010.1"/>
</dbReference>
<dbReference type="PANTHER" id="PTHR21152">
    <property type="entry name" value="AMINOTRANSFERASE CLASS V"/>
    <property type="match status" value="1"/>
</dbReference>
<evidence type="ECO:0000256" key="9">
    <source>
        <dbReference type="RuleBase" id="RU004504"/>
    </source>
</evidence>
<evidence type="ECO:0000259" key="10">
    <source>
        <dbReference type="Pfam" id="PF00266"/>
    </source>
</evidence>
<feature type="domain" description="Aminotransferase class V" evidence="10">
    <location>
        <begin position="52"/>
        <end position="338"/>
    </location>
</feature>
<evidence type="ECO:0000256" key="4">
    <source>
        <dbReference type="ARBA" id="ARBA00022679"/>
    </source>
</evidence>
<dbReference type="InterPro" id="IPR015424">
    <property type="entry name" value="PyrdxlP-dep_Trfase"/>
</dbReference>
<dbReference type="EMBL" id="CP001751">
    <property type="protein sequence ID" value="ADE39457.1"/>
    <property type="molecule type" value="Genomic_DNA"/>
</dbReference>
<dbReference type="GO" id="GO:0004760">
    <property type="term" value="F:L-serine-pyruvate transaminase activity"/>
    <property type="evidence" value="ECO:0007669"/>
    <property type="project" value="TreeGrafter"/>
</dbReference>
<feature type="modified residue" description="N6-(pyridoxal phosphate)lysine" evidence="7">
    <location>
        <position position="196"/>
    </location>
</feature>
<comment type="cofactor">
    <cofactor evidence="1 7 9">
        <name>pyridoxal 5'-phosphate</name>
        <dbReference type="ChEBI" id="CHEBI:597326"/>
    </cofactor>
</comment>
<name>D5BT60_PUNMI</name>
<evidence type="ECO:0000256" key="6">
    <source>
        <dbReference type="PIRSR" id="PIRSR000524-1"/>
    </source>
</evidence>
<dbReference type="KEGG" id="apb:SAR116_1214"/>
<dbReference type="Pfam" id="PF00266">
    <property type="entry name" value="Aminotran_5"/>
    <property type="match status" value="1"/>
</dbReference>
<dbReference type="PROSITE" id="PS00595">
    <property type="entry name" value="AA_TRANSFER_CLASS_5"/>
    <property type="match status" value="1"/>
</dbReference>
<feature type="binding site" evidence="6">
    <location>
        <position position="348"/>
    </location>
    <ligand>
        <name>substrate</name>
    </ligand>
</feature>
<protein>
    <submittedName>
        <fullName evidence="11">Probable serine-glyoxylate aminotransferase</fullName>
        <ecNumber evidence="11">2.6.1.45</ecNumber>
    </submittedName>
</protein>
<dbReference type="EC" id="2.6.1.45" evidence="11"/>
<dbReference type="GO" id="GO:0050281">
    <property type="term" value="F:L-serine-glyoxylate transaminase activity"/>
    <property type="evidence" value="ECO:0007669"/>
    <property type="project" value="UniProtKB-EC"/>
</dbReference>